<dbReference type="InterPro" id="IPR029044">
    <property type="entry name" value="Nucleotide-diphossugar_trans"/>
</dbReference>
<sequence>MEKKFTLIIPTYNEAGIIRTTLARVVGDFSAHMTIPWQIIVSDNASTDNTVSEVEAFGDARVRALRLNEKGRGRAIRAGFQAAGGGIVAFTDSDLPISPLDIVEALNLILGGEYEVVIGSRFMRGADASERPKIRNIVSHGFLILAKLITGLRSSDSQCPLKMMNERTTPVMLATEDMTWWSELEYTLLVERLGITYKEMPVVWHEKEYAGRPSTVTIARDSMNAVKSMFRIRFALSKKVNAVRALLEQSA</sequence>
<dbReference type="InterPro" id="IPR001173">
    <property type="entry name" value="Glyco_trans_2-like"/>
</dbReference>
<dbReference type="PANTHER" id="PTHR48090:SF7">
    <property type="entry name" value="RFBJ PROTEIN"/>
    <property type="match status" value="1"/>
</dbReference>
<proteinExistence type="predicted"/>
<organism evidence="2 3">
    <name type="scientific">Candidatus Lloydbacteria bacterium CG22_combo_CG10-13_8_21_14_all_47_15</name>
    <dbReference type="NCBI Taxonomy" id="1974635"/>
    <lineage>
        <taxon>Bacteria</taxon>
        <taxon>Candidatus Lloydiibacteriota</taxon>
    </lineage>
</organism>
<dbReference type="SUPFAM" id="SSF53448">
    <property type="entry name" value="Nucleotide-diphospho-sugar transferases"/>
    <property type="match status" value="1"/>
</dbReference>
<name>A0A2H0CVJ7_9BACT</name>
<dbReference type="PANTHER" id="PTHR48090">
    <property type="entry name" value="UNDECAPRENYL-PHOSPHATE 4-DEOXY-4-FORMAMIDO-L-ARABINOSE TRANSFERASE-RELATED"/>
    <property type="match status" value="1"/>
</dbReference>
<dbReference type="Pfam" id="PF00535">
    <property type="entry name" value="Glycos_transf_2"/>
    <property type="match status" value="1"/>
</dbReference>
<protein>
    <recommendedName>
        <fullName evidence="1">Glycosyltransferase 2-like domain-containing protein</fullName>
    </recommendedName>
</protein>
<accession>A0A2H0CVJ7</accession>
<evidence type="ECO:0000313" key="2">
    <source>
        <dbReference type="EMBL" id="PIP73771.1"/>
    </source>
</evidence>
<dbReference type="Proteomes" id="UP000230638">
    <property type="component" value="Unassembled WGS sequence"/>
</dbReference>
<reference evidence="2 3" key="1">
    <citation type="submission" date="2017-09" db="EMBL/GenBank/DDBJ databases">
        <title>Depth-based differentiation of microbial function through sediment-hosted aquifers and enrichment of novel symbionts in the deep terrestrial subsurface.</title>
        <authorList>
            <person name="Probst A.J."/>
            <person name="Ladd B."/>
            <person name="Jarett J.K."/>
            <person name="Geller-Mcgrath D.E."/>
            <person name="Sieber C.M."/>
            <person name="Emerson J.B."/>
            <person name="Anantharaman K."/>
            <person name="Thomas B.C."/>
            <person name="Malmstrom R."/>
            <person name="Stieglmeier M."/>
            <person name="Klingl A."/>
            <person name="Woyke T."/>
            <person name="Ryan C.M."/>
            <person name="Banfield J.F."/>
        </authorList>
    </citation>
    <scope>NUCLEOTIDE SEQUENCE [LARGE SCALE GENOMIC DNA]</scope>
    <source>
        <strain evidence="2">CG22_combo_CG10-13_8_21_14_all_47_15</strain>
    </source>
</reference>
<dbReference type="Gene3D" id="3.90.550.10">
    <property type="entry name" value="Spore Coat Polysaccharide Biosynthesis Protein SpsA, Chain A"/>
    <property type="match status" value="1"/>
</dbReference>
<comment type="caution">
    <text evidence="2">The sequence shown here is derived from an EMBL/GenBank/DDBJ whole genome shotgun (WGS) entry which is preliminary data.</text>
</comment>
<evidence type="ECO:0000313" key="3">
    <source>
        <dbReference type="Proteomes" id="UP000230638"/>
    </source>
</evidence>
<dbReference type="AlphaFoldDB" id="A0A2H0CVJ7"/>
<dbReference type="InterPro" id="IPR050256">
    <property type="entry name" value="Glycosyltransferase_2"/>
</dbReference>
<gene>
    <name evidence="2" type="ORF">COW88_00875</name>
</gene>
<evidence type="ECO:0000259" key="1">
    <source>
        <dbReference type="Pfam" id="PF00535"/>
    </source>
</evidence>
<dbReference type="EMBL" id="PCTL01000007">
    <property type="protein sequence ID" value="PIP73771.1"/>
    <property type="molecule type" value="Genomic_DNA"/>
</dbReference>
<dbReference type="CDD" id="cd04179">
    <property type="entry name" value="DPM_DPG-synthase_like"/>
    <property type="match status" value="1"/>
</dbReference>
<feature type="domain" description="Glycosyltransferase 2-like" evidence="1">
    <location>
        <begin position="7"/>
        <end position="143"/>
    </location>
</feature>